<feature type="region of interest" description="Disordered" evidence="1">
    <location>
        <begin position="130"/>
        <end position="156"/>
    </location>
</feature>
<sequence>MGKPLKILLTVIATLVLLIMVAAVVLPFVIDPNDFKPQIQAVVKDHTGRELSIEGDLELSIFPWIGLSTGRLSLSNAEGFNGKPFAEIEQSDIKVKLLPLLSKQVEVNRIVLKGLALNLAKNKQGVTNWDDLVPAKEEKKTSAAEEKPSSPKTDTSSALAALAIGGLSIEDANIVWDDRQAGKHTEIKDFNLVTDELAFAEPIGIDLSLTLINQEPQLTEHLSFTTDAVINEKFDIIKLNGLQLNSETSGKAIPGEKLQATLQSEVAIDLTQQTLDISKLKLSSGDLMVNADIKGTQIKDKPVFQGPISIAEFNLAKLLKDMSIALPAMQDGDALSSLSANFNLQATDTSVTMQNLQLKLDDSTLKGSAGIKNFATQAIVFDLNLDAIDADRYMPPAKPQAKGGKTGAASSAAVAAAGAALLPVDTLRGLNANGNLAIGKLKINNLSMQDIRLKLNAANGVVKTEQVINKLYQGAFSGNTTINVKGSRPTIALREALNNVQVESLLQDLQGGKSKMSGIVNLNADLRGSGNSVAAIKSSLDGKLDFNFKDGVIRGFNLQKMIDNTKALIEGSPLPTENKNDQTVFSVISGSATVNDGLVRNNDLQALSSRVHVDGEGTANLVNEKLDYKIHGKLIKKATGDQPEKVKGVPLIIKIGGTFNKPSYTLDVPAMLLEKNKGKIEEKKEEVLKKLDEKLGPGASDLLKGLFR</sequence>
<dbReference type="AlphaFoldDB" id="A0AAU7NWC6"/>
<evidence type="ECO:0000256" key="2">
    <source>
        <dbReference type="SAM" id="Phobius"/>
    </source>
</evidence>
<keyword evidence="2" id="KW-0472">Membrane</keyword>
<dbReference type="PANTHER" id="PTHR30441:SF4">
    <property type="entry name" value="PROTEIN ASMA"/>
    <property type="match status" value="1"/>
</dbReference>
<dbReference type="InterPro" id="IPR007844">
    <property type="entry name" value="AsmA"/>
</dbReference>
<feature type="domain" description="AsmA" evidence="3">
    <location>
        <begin position="1"/>
        <end position="604"/>
    </location>
</feature>
<keyword evidence="2" id="KW-0812">Transmembrane</keyword>
<dbReference type="KEGG" id="mech:Q9L42_003780"/>
<keyword evidence="5" id="KW-1185">Reference proteome</keyword>
<dbReference type="RefSeq" id="WP_349431965.1">
    <property type="nucleotide sequence ID" value="NZ_CP157743.1"/>
</dbReference>
<dbReference type="InterPro" id="IPR052894">
    <property type="entry name" value="AsmA-related"/>
</dbReference>
<dbReference type="Proteomes" id="UP001225378">
    <property type="component" value="Chromosome"/>
</dbReference>
<gene>
    <name evidence="4" type="ORF">Q9L42_003780</name>
</gene>
<organism evidence="4 5">
    <name type="scientific">Methylomarinum roseum</name>
    <dbReference type="NCBI Taxonomy" id="3067653"/>
    <lineage>
        <taxon>Bacteria</taxon>
        <taxon>Pseudomonadati</taxon>
        <taxon>Pseudomonadota</taxon>
        <taxon>Gammaproteobacteria</taxon>
        <taxon>Methylococcales</taxon>
        <taxon>Methylococcaceae</taxon>
        <taxon>Methylomarinum</taxon>
    </lineage>
</organism>
<keyword evidence="2" id="KW-1133">Transmembrane helix</keyword>
<dbReference type="GO" id="GO:0090313">
    <property type="term" value="P:regulation of protein targeting to membrane"/>
    <property type="evidence" value="ECO:0007669"/>
    <property type="project" value="TreeGrafter"/>
</dbReference>
<feature type="compositionally biased region" description="Basic and acidic residues" evidence="1">
    <location>
        <begin position="133"/>
        <end position="149"/>
    </location>
</feature>
<accession>A0AAU7NWC6</accession>
<proteinExistence type="predicted"/>
<dbReference type="Pfam" id="PF05170">
    <property type="entry name" value="AsmA"/>
    <property type="match status" value="1"/>
</dbReference>
<dbReference type="PANTHER" id="PTHR30441">
    <property type="entry name" value="DUF748 DOMAIN-CONTAINING PROTEIN"/>
    <property type="match status" value="1"/>
</dbReference>
<name>A0AAU7NWC6_9GAMM</name>
<evidence type="ECO:0000259" key="3">
    <source>
        <dbReference type="Pfam" id="PF05170"/>
    </source>
</evidence>
<feature type="transmembrane region" description="Helical" evidence="2">
    <location>
        <begin position="7"/>
        <end position="30"/>
    </location>
</feature>
<reference evidence="4 5" key="1">
    <citation type="journal article" date="2024" name="Microbiology">
        <title>Methylomarinum rosea sp. nov., a novel halophilic methanotrophic bacterium from the hypersaline Lake Elton.</title>
        <authorList>
            <person name="Suleimanov R.Z."/>
            <person name="Oshkin I.Y."/>
            <person name="Danilova O.V."/>
            <person name="Suzina N.E."/>
            <person name="Dedysh S.N."/>
        </authorList>
    </citation>
    <scope>NUCLEOTIDE SEQUENCE [LARGE SCALE GENOMIC DNA]</scope>
    <source>
        <strain evidence="4 5">Ch1-1</strain>
    </source>
</reference>
<dbReference type="GO" id="GO:0005886">
    <property type="term" value="C:plasma membrane"/>
    <property type="evidence" value="ECO:0007669"/>
    <property type="project" value="TreeGrafter"/>
</dbReference>
<protein>
    <submittedName>
        <fullName evidence="4">AsmA family protein</fullName>
    </submittedName>
</protein>
<evidence type="ECO:0000256" key="1">
    <source>
        <dbReference type="SAM" id="MobiDB-lite"/>
    </source>
</evidence>
<dbReference type="EMBL" id="CP157743">
    <property type="protein sequence ID" value="XBS21254.1"/>
    <property type="molecule type" value="Genomic_DNA"/>
</dbReference>
<evidence type="ECO:0000313" key="5">
    <source>
        <dbReference type="Proteomes" id="UP001225378"/>
    </source>
</evidence>
<evidence type="ECO:0000313" key="4">
    <source>
        <dbReference type="EMBL" id="XBS21254.1"/>
    </source>
</evidence>